<evidence type="ECO:0008006" key="6">
    <source>
        <dbReference type="Google" id="ProtNLM"/>
    </source>
</evidence>
<evidence type="ECO:0000313" key="4">
    <source>
        <dbReference type="EMBL" id="OGG56846.1"/>
    </source>
</evidence>
<dbReference type="AlphaFoldDB" id="A0A1F6D611"/>
<gene>
    <name evidence="4" type="ORF">A3F84_10650</name>
</gene>
<keyword evidence="2" id="KW-0238">DNA-binding</keyword>
<evidence type="ECO:0000256" key="3">
    <source>
        <dbReference type="SAM" id="Coils"/>
    </source>
</evidence>
<evidence type="ECO:0000256" key="1">
    <source>
        <dbReference type="ARBA" id="ARBA00022747"/>
    </source>
</evidence>
<dbReference type="Gene3D" id="3.90.220.20">
    <property type="entry name" value="DNA methylase specificity domains"/>
    <property type="match status" value="1"/>
</dbReference>
<dbReference type="GO" id="GO:0009307">
    <property type="term" value="P:DNA restriction-modification system"/>
    <property type="evidence" value="ECO:0007669"/>
    <property type="project" value="UniProtKB-KW"/>
</dbReference>
<evidence type="ECO:0000256" key="2">
    <source>
        <dbReference type="ARBA" id="ARBA00023125"/>
    </source>
</evidence>
<evidence type="ECO:0000313" key="5">
    <source>
        <dbReference type="Proteomes" id="UP000178606"/>
    </source>
</evidence>
<dbReference type="EMBL" id="MFKF01000023">
    <property type="protein sequence ID" value="OGG56846.1"/>
    <property type="molecule type" value="Genomic_DNA"/>
</dbReference>
<proteinExistence type="predicted"/>
<dbReference type="InterPro" id="IPR044946">
    <property type="entry name" value="Restrct_endonuc_typeI_TRD_sf"/>
</dbReference>
<feature type="coiled-coil region" evidence="3">
    <location>
        <begin position="138"/>
        <end position="165"/>
    </location>
</feature>
<name>A0A1F6D611_HANXR</name>
<accession>A0A1F6D611</accession>
<comment type="caution">
    <text evidence="4">The sequence shown here is derived from an EMBL/GenBank/DDBJ whole genome shotgun (WGS) entry which is preliminary data.</text>
</comment>
<organism evidence="4 5">
    <name type="scientific">Handelsmanbacteria sp. (strain RIFCSPLOWO2_12_FULL_64_10)</name>
    <dbReference type="NCBI Taxonomy" id="1817868"/>
    <lineage>
        <taxon>Bacteria</taxon>
        <taxon>Candidatus Handelsmaniibacteriota</taxon>
    </lineage>
</organism>
<sequence length="173" mass="19851">MVKPWEEPEKEWPVYGVNNKEGVFFSHYQRGKDFNAAYKRIRKDWFFHNPTRSSVGSLGIVLDVSDDALTSPEYQVWRIKQGLLPGYVAVLVGTPFFINLIQFHRVGAVKQRLYVENLLEIRVPVIPTEDQRQVAIQREVALKRIAEIEARAAEVEREVEEMILGVRPVCGAG</sequence>
<protein>
    <recommendedName>
        <fullName evidence="6">Type I restriction modification DNA specificity domain-containing protein</fullName>
    </recommendedName>
</protein>
<keyword evidence="1" id="KW-0680">Restriction system</keyword>
<dbReference type="SUPFAM" id="SSF116734">
    <property type="entry name" value="DNA methylase specificity domain"/>
    <property type="match status" value="1"/>
</dbReference>
<dbReference type="Proteomes" id="UP000178606">
    <property type="component" value="Unassembled WGS sequence"/>
</dbReference>
<keyword evidence="3" id="KW-0175">Coiled coil</keyword>
<reference evidence="4 5" key="1">
    <citation type="journal article" date="2016" name="Nat. Commun.">
        <title>Thousands of microbial genomes shed light on interconnected biogeochemical processes in an aquifer system.</title>
        <authorList>
            <person name="Anantharaman K."/>
            <person name="Brown C.T."/>
            <person name="Hug L.A."/>
            <person name="Sharon I."/>
            <person name="Castelle C.J."/>
            <person name="Probst A.J."/>
            <person name="Thomas B.C."/>
            <person name="Singh A."/>
            <person name="Wilkins M.J."/>
            <person name="Karaoz U."/>
            <person name="Brodie E.L."/>
            <person name="Williams K.H."/>
            <person name="Hubbard S.S."/>
            <person name="Banfield J.F."/>
        </authorList>
    </citation>
    <scope>NUCLEOTIDE SEQUENCE [LARGE SCALE GENOMIC DNA]</scope>
    <source>
        <strain evidence="5">RIFCSPLOWO2_12_FULL_64_10</strain>
    </source>
</reference>
<dbReference type="GO" id="GO:0003677">
    <property type="term" value="F:DNA binding"/>
    <property type="evidence" value="ECO:0007669"/>
    <property type="project" value="UniProtKB-KW"/>
</dbReference>